<evidence type="ECO:0000256" key="5">
    <source>
        <dbReference type="ARBA" id="ARBA00022771"/>
    </source>
</evidence>
<dbReference type="GO" id="GO:0016020">
    <property type="term" value="C:membrane"/>
    <property type="evidence" value="ECO:0007669"/>
    <property type="project" value="UniProtKB-SubCell"/>
</dbReference>
<sequence length="488" mass="54782">MSSTSPHRKTVLSNPNFTRVPNAPRPSLELNDENVLFSSRRLLEKHTKRWKLAVNLSQNSGLLNSSALHFTPAEHAAVTNPIRASFINVHRTSTPHLRHSFRQTSSEDVLNSALIGAPRLALNQSLSSSVEESGTTGNLNQTDYAGVATSSFEEEQQSQRPDRIPSLVSPPVRPRQIICTEATKKQQLEISQLSTASNGPFRCRICLEEGDPERVLLSPCRCKGTVGLVHRHCLQRWILESGKPSCELCGYAYIMTPSRRRSAPMFSQRVARRFGSFREWINLATTRKHLMTDLICLTLLTPSTYLGVYFCLMGAMSYAKESVLSWQVIGLGTLALLLVFLLTLWVILAVRHHWNNYQRYRYYQRRRTAEETERMAALPRWRFSIQPRPRGSSIYLHSLTDQTARLGDSVSCTNNSELTRDASSSGQFSTSVSSEMEIQTQFVPGLQSRQRLHSTSQQIVVSVALSAVPEVTEEYSTPSANQGSEDLV</sequence>
<evidence type="ECO:0000313" key="17">
    <source>
        <dbReference type="WBParaSite" id="ECPE_0000279001-mRNA-1"/>
    </source>
</evidence>
<reference evidence="17" key="1">
    <citation type="submission" date="2016-06" db="UniProtKB">
        <authorList>
            <consortium name="WormBaseParasite"/>
        </authorList>
    </citation>
    <scope>IDENTIFICATION</scope>
</reference>
<dbReference type="Pfam" id="PF12906">
    <property type="entry name" value="RINGv"/>
    <property type="match status" value="1"/>
</dbReference>
<dbReference type="Proteomes" id="UP000272942">
    <property type="component" value="Unassembled WGS sequence"/>
</dbReference>
<accession>A0A183A752</accession>
<evidence type="ECO:0000256" key="6">
    <source>
        <dbReference type="ARBA" id="ARBA00022786"/>
    </source>
</evidence>
<keyword evidence="9 12" id="KW-0472">Membrane</keyword>
<reference evidence="15 16" key="2">
    <citation type="submission" date="2018-11" db="EMBL/GenBank/DDBJ databases">
        <authorList>
            <consortium name="Pathogen Informatics"/>
        </authorList>
    </citation>
    <scope>NUCLEOTIDE SEQUENCE [LARGE SCALE GENOMIC DNA]</scope>
    <source>
        <strain evidence="15 16">Egypt</strain>
    </source>
</reference>
<evidence type="ECO:0000259" key="14">
    <source>
        <dbReference type="PROSITE" id="PS51292"/>
    </source>
</evidence>
<keyword evidence="3 12" id="KW-0812">Transmembrane</keyword>
<feature type="region of interest" description="Disordered" evidence="11">
    <location>
        <begin position="1"/>
        <end position="25"/>
    </location>
</feature>
<evidence type="ECO:0000256" key="4">
    <source>
        <dbReference type="ARBA" id="ARBA00022723"/>
    </source>
</evidence>
<dbReference type="GO" id="GO:0008270">
    <property type="term" value="F:zinc ion binding"/>
    <property type="evidence" value="ECO:0007669"/>
    <property type="project" value="UniProtKB-KW"/>
</dbReference>
<dbReference type="EMBL" id="UZAN01039853">
    <property type="protein sequence ID" value="VDP67418.1"/>
    <property type="molecule type" value="Genomic_DNA"/>
</dbReference>
<evidence type="ECO:0000256" key="2">
    <source>
        <dbReference type="ARBA" id="ARBA00022679"/>
    </source>
</evidence>
<gene>
    <name evidence="15" type="ORF">ECPE_LOCUS2787</name>
</gene>
<dbReference type="PROSITE" id="PS51292">
    <property type="entry name" value="ZF_RING_CH"/>
    <property type="match status" value="1"/>
</dbReference>
<dbReference type="GO" id="GO:0004842">
    <property type="term" value="F:ubiquitin-protein transferase activity"/>
    <property type="evidence" value="ECO:0007669"/>
    <property type="project" value="TreeGrafter"/>
</dbReference>
<dbReference type="SMART" id="SM00744">
    <property type="entry name" value="RINGv"/>
    <property type="match status" value="1"/>
</dbReference>
<keyword evidence="2" id="KW-0808">Transferase</keyword>
<keyword evidence="5 10" id="KW-0863">Zinc-finger</keyword>
<dbReference type="PANTHER" id="PTHR46065">
    <property type="entry name" value="E3 UBIQUITIN-PROTEIN LIGASE MARCH 2/3 FAMILY MEMBER"/>
    <property type="match status" value="1"/>
</dbReference>
<dbReference type="AlphaFoldDB" id="A0A183A752"/>
<comment type="subcellular location">
    <subcellularLocation>
        <location evidence="1">Membrane</location>
        <topology evidence="1">Multi-pass membrane protein</topology>
    </subcellularLocation>
</comment>
<protein>
    <submittedName>
        <fullName evidence="17">RING-CH-type domain-containing protein</fullName>
    </submittedName>
</protein>
<evidence type="ECO:0000256" key="7">
    <source>
        <dbReference type="ARBA" id="ARBA00022833"/>
    </source>
</evidence>
<keyword evidence="8 12" id="KW-1133">Transmembrane helix</keyword>
<keyword evidence="4" id="KW-0479">Metal-binding</keyword>
<feature type="transmembrane region" description="Helical" evidence="12">
    <location>
        <begin position="324"/>
        <end position="350"/>
    </location>
</feature>
<dbReference type="InterPro" id="IPR001841">
    <property type="entry name" value="Znf_RING"/>
</dbReference>
<evidence type="ECO:0000313" key="15">
    <source>
        <dbReference type="EMBL" id="VDP67418.1"/>
    </source>
</evidence>
<dbReference type="GO" id="GO:0016567">
    <property type="term" value="P:protein ubiquitination"/>
    <property type="evidence" value="ECO:0007669"/>
    <property type="project" value="TreeGrafter"/>
</dbReference>
<evidence type="ECO:0000313" key="16">
    <source>
        <dbReference type="Proteomes" id="UP000272942"/>
    </source>
</evidence>
<keyword evidence="7" id="KW-0862">Zinc</keyword>
<dbReference type="WBParaSite" id="ECPE_0000279001-mRNA-1">
    <property type="protein sequence ID" value="ECPE_0000279001-mRNA-1"/>
    <property type="gene ID" value="ECPE_0000279001"/>
</dbReference>
<dbReference type="Gene3D" id="3.30.40.10">
    <property type="entry name" value="Zinc/RING finger domain, C3HC4 (zinc finger)"/>
    <property type="match status" value="1"/>
</dbReference>
<feature type="transmembrane region" description="Helical" evidence="12">
    <location>
        <begin position="294"/>
        <end position="318"/>
    </location>
</feature>
<evidence type="ECO:0000256" key="12">
    <source>
        <dbReference type="SAM" id="Phobius"/>
    </source>
</evidence>
<evidence type="ECO:0000256" key="10">
    <source>
        <dbReference type="PROSITE-ProRule" id="PRU00175"/>
    </source>
</evidence>
<feature type="region of interest" description="Disordered" evidence="11">
    <location>
        <begin position="148"/>
        <end position="170"/>
    </location>
</feature>
<evidence type="ECO:0000259" key="13">
    <source>
        <dbReference type="PROSITE" id="PS50089"/>
    </source>
</evidence>
<dbReference type="InterPro" id="IPR011016">
    <property type="entry name" value="Znf_RING-CH"/>
</dbReference>
<evidence type="ECO:0000256" key="8">
    <source>
        <dbReference type="ARBA" id="ARBA00022989"/>
    </source>
</evidence>
<dbReference type="CDD" id="cd16495">
    <property type="entry name" value="RING_CH-C4HC3_MARCH"/>
    <property type="match status" value="1"/>
</dbReference>
<evidence type="ECO:0000256" key="9">
    <source>
        <dbReference type="ARBA" id="ARBA00023136"/>
    </source>
</evidence>
<keyword evidence="6" id="KW-0833">Ubl conjugation pathway</keyword>
<dbReference type="InterPro" id="IPR013083">
    <property type="entry name" value="Znf_RING/FYVE/PHD"/>
</dbReference>
<dbReference type="PROSITE" id="PS50089">
    <property type="entry name" value="ZF_RING_2"/>
    <property type="match status" value="1"/>
</dbReference>
<proteinExistence type="predicted"/>
<keyword evidence="16" id="KW-1185">Reference proteome</keyword>
<evidence type="ECO:0000256" key="1">
    <source>
        <dbReference type="ARBA" id="ARBA00004141"/>
    </source>
</evidence>
<name>A0A183A752_9TREM</name>
<dbReference type="PANTHER" id="PTHR46065:SF3">
    <property type="entry name" value="FI20425P1"/>
    <property type="match status" value="1"/>
</dbReference>
<evidence type="ECO:0000256" key="3">
    <source>
        <dbReference type="ARBA" id="ARBA00022692"/>
    </source>
</evidence>
<dbReference type="SUPFAM" id="SSF57850">
    <property type="entry name" value="RING/U-box"/>
    <property type="match status" value="1"/>
</dbReference>
<organism evidence="17">
    <name type="scientific">Echinostoma caproni</name>
    <dbReference type="NCBI Taxonomy" id="27848"/>
    <lineage>
        <taxon>Eukaryota</taxon>
        <taxon>Metazoa</taxon>
        <taxon>Spiralia</taxon>
        <taxon>Lophotrochozoa</taxon>
        <taxon>Platyhelminthes</taxon>
        <taxon>Trematoda</taxon>
        <taxon>Digenea</taxon>
        <taxon>Plagiorchiida</taxon>
        <taxon>Echinostomata</taxon>
        <taxon>Echinostomatoidea</taxon>
        <taxon>Echinostomatidae</taxon>
        <taxon>Echinostoma</taxon>
    </lineage>
</organism>
<evidence type="ECO:0000256" key="11">
    <source>
        <dbReference type="SAM" id="MobiDB-lite"/>
    </source>
</evidence>
<feature type="domain" description="RING-CH-type" evidence="14">
    <location>
        <begin position="195"/>
        <end position="256"/>
    </location>
</feature>
<feature type="compositionally biased region" description="Basic residues" evidence="11">
    <location>
        <begin position="1"/>
        <end position="10"/>
    </location>
</feature>
<feature type="domain" description="RING-type" evidence="13">
    <location>
        <begin position="203"/>
        <end position="249"/>
    </location>
</feature>
<dbReference type="OrthoDB" id="273089at2759"/>